<name>A0A182QIE0_9DIPT</name>
<dbReference type="VEuPathDB" id="VectorBase:AFAF010783"/>
<evidence type="ECO:0000256" key="1">
    <source>
        <dbReference type="SAM" id="MobiDB-lite"/>
    </source>
</evidence>
<accession>A0A182QIE0</accession>
<feature type="signal peptide" evidence="2">
    <location>
        <begin position="1"/>
        <end position="22"/>
    </location>
</feature>
<dbReference type="Proteomes" id="UP000075886">
    <property type="component" value="Unassembled WGS sequence"/>
</dbReference>
<feature type="chain" id="PRO_5008132981" evidence="2">
    <location>
        <begin position="23"/>
        <end position="249"/>
    </location>
</feature>
<feature type="region of interest" description="Disordered" evidence="1">
    <location>
        <begin position="53"/>
        <end position="87"/>
    </location>
</feature>
<reference evidence="3" key="2">
    <citation type="submission" date="2020-05" db="UniProtKB">
        <authorList>
            <consortium name="EnsemblMetazoa"/>
        </authorList>
    </citation>
    <scope>IDENTIFICATION</scope>
    <source>
        <strain evidence="3">FAR1</strain>
    </source>
</reference>
<evidence type="ECO:0000313" key="3">
    <source>
        <dbReference type="EnsemblMetazoa" id="AFAF010783-PA"/>
    </source>
</evidence>
<dbReference type="EnsemblMetazoa" id="AFAF010783-RA">
    <property type="protein sequence ID" value="AFAF010783-PA"/>
    <property type="gene ID" value="AFAF010783"/>
</dbReference>
<proteinExistence type="predicted"/>
<reference evidence="4" key="1">
    <citation type="submission" date="2014-01" db="EMBL/GenBank/DDBJ databases">
        <title>The Genome Sequence of Anopheles farauti FAR1 (V2).</title>
        <authorList>
            <consortium name="The Broad Institute Genomics Platform"/>
            <person name="Neafsey D.E."/>
            <person name="Besansky N."/>
            <person name="Howell P."/>
            <person name="Walton C."/>
            <person name="Young S.K."/>
            <person name="Zeng Q."/>
            <person name="Gargeya S."/>
            <person name="Fitzgerald M."/>
            <person name="Haas B."/>
            <person name="Abouelleil A."/>
            <person name="Allen A.W."/>
            <person name="Alvarado L."/>
            <person name="Arachchi H.M."/>
            <person name="Berlin A.M."/>
            <person name="Chapman S.B."/>
            <person name="Gainer-Dewar J."/>
            <person name="Goldberg J."/>
            <person name="Griggs A."/>
            <person name="Gujja S."/>
            <person name="Hansen M."/>
            <person name="Howarth C."/>
            <person name="Imamovic A."/>
            <person name="Ireland A."/>
            <person name="Larimer J."/>
            <person name="McCowan C."/>
            <person name="Murphy C."/>
            <person name="Pearson M."/>
            <person name="Poon T.W."/>
            <person name="Priest M."/>
            <person name="Roberts A."/>
            <person name="Saif S."/>
            <person name="Shea T."/>
            <person name="Sisk P."/>
            <person name="Sykes S."/>
            <person name="Wortman J."/>
            <person name="Nusbaum C."/>
            <person name="Birren B."/>
        </authorList>
    </citation>
    <scope>NUCLEOTIDE SEQUENCE [LARGE SCALE GENOMIC DNA]</scope>
    <source>
        <strain evidence="4">FAR1</strain>
    </source>
</reference>
<keyword evidence="4" id="KW-1185">Reference proteome</keyword>
<keyword evidence="2" id="KW-0732">Signal</keyword>
<organism evidence="3 4">
    <name type="scientific">Anopheles farauti</name>
    <dbReference type="NCBI Taxonomy" id="69004"/>
    <lineage>
        <taxon>Eukaryota</taxon>
        <taxon>Metazoa</taxon>
        <taxon>Ecdysozoa</taxon>
        <taxon>Arthropoda</taxon>
        <taxon>Hexapoda</taxon>
        <taxon>Insecta</taxon>
        <taxon>Pterygota</taxon>
        <taxon>Neoptera</taxon>
        <taxon>Endopterygota</taxon>
        <taxon>Diptera</taxon>
        <taxon>Nematocera</taxon>
        <taxon>Culicoidea</taxon>
        <taxon>Culicidae</taxon>
        <taxon>Anophelinae</taxon>
        <taxon>Anopheles</taxon>
    </lineage>
</organism>
<dbReference type="EMBL" id="AXCN02000844">
    <property type="status" value="NOT_ANNOTATED_CDS"/>
    <property type="molecule type" value="Genomic_DNA"/>
</dbReference>
<protein>
    <submittedName>
        <fullName evidence="3">Uncharacterized protein</fullName>
    </submittedName>
</protein>
<sequence length="249" mass="27461">MTIGRNLFLALPVADILKAVEAMYTSVITRNKQNSVHLPRCDRTLEKELQEELLNGEQPRQMGSDFPYDAAETAPPTEAQHDRQDNVDGRHKIYDSIVSTNGNGNGGGVCKVYTRAEPPPATGPESVWKSAQVMQGEDFLNVLYGACVPLRAQHPPVILVELAVLGFGVPELQAIDALRITIATTQIVATLRQMVVRFEIDKVLLVVQYRLAPFGVIERAQIAAVLGRQQILRDVLVQRAEAVPVQVYL</sequence>
<dbReference type="AlphaFoldDB" id="A0A182QIE0"/>
<evidence type="ECO:0000256" key="2">
    <source>
        <dbReference type="SAM" id="SignalP"/>
    </source>
</evidence>
<evidence type="ECO:0000313" key="4">
    <source>
        <dbReference type="Proteomes" id="UP000075886"/>
    </source>
</evidence>